<proteinExistence type="predicted"/>
<accession>A0A7C9RJY1</accession>
<evidence type="ECO:0000313" key="2">
    <source>
        <dbReference type="Proteomes" id="UP000480266"/>
    </source>
</evidence>
<evidence type="ECO:0000313" key="1">
    <source>
        <dbReference type="EMBL" id="NGX98801.1"/>
    </source>
</evidence>
<name>A0A7C9RJY1_9BRAD</name>
<dbReference type="SUPFAM" id="SSF158682">
    <property type="entry name" value="TerB-like"/>
    <property type="match status" value="1"/>
</dbReference>
<dbReference type="EMBL" id="JAAMRR010001396">
    <property type="protein sequence ID" value="NGX98801.1"/>
    <property type="molecule type" value="Genomic_DNA"/>
</dbReference>
<dbReference type="AlphaFoldDB" id="A0A7C9RJY1"/>
<dbReference type="CDD" id="cd07178">
    <property type="entry name" value="terB_like_YebE"/>
    <property type="match status" value="1"/>
</dbReference>
<reference evidence="1" key="1">
    <citation type="submission" date="2020-02" db="EMBL/GenBank/DDBJ databases">
        <title>Draft genome sequence of Candidatus Afipia apatlaquensis IBT-C3, a potential strain for decolorization of textile dyes.</title>
        <authorList>
            <person name="Sanchez-Reyes A."/>
            <person name="Breton-Deval L."/>
            <person name="Mangelson H."/>
            <person name="Sanchez-Flores A."/>
        </authorList>
    </citation>
    <scope>NUCLEOTIDE SEQUENCE [LARGE SCALE GENOMIC DNA]</scope>
    <source>
        <strain evidence="1">IBT-C3</strain>
    </source>
</reference>
<keyword evidence="2" id="KW-1185">Reference proteome</keyword>
<dbReference type="Pfam" id="PF04391">
    <property type="entry name" value="DUF533"/>
    <property type="match status" value="1"/>
</dbReference>
<dbReference type="Proteomes" id="UP000480266">
    <property type="component" value="Unassembled WGS sequence"/>
</dbReference>
<organism evidence="1 2">
    <name type="scientific">Candidatus Afipia apatlaquensis</name>
    <dbReference type="NCBI Taxonomy" id="2712852"/>
    <lineage>
        <taxon>Bacteria</taxon>
        <taxon>Pseudomonadati</taxon>
        <taxon>Pseudomonadota</taxon>
        <taxon>Alphaproteobacteria</taxon>
        <taxon>Hyphomicrobiales</taxon>
        <taxon>Nitrobacteraceae</taxon>
        <taxon>Afipia</taxon>
    </lineage>
</organism>
<dbReference type="Gene3D" id="1.10.3680.10">
    <property type="entry name" value="TerB-like"/>
    <property type="match status" value="1"/>
</dbReference>
<comment type="caution">
    <text evidence="1">The sequence shown here is derived from an EMBL/GenBank/DDBJ whole genome shotgun (WGS) entry which is preliminary data.</text>
</comment>
<dbReference type="InterPro" id="IPR029024">
    <property type="entry name" value="TerB-like"/>
</dbReference>
<protein>
    <submittedName>
        <fullName evidence="1">Tellurite resistance TerB family protein</fullName>
    </submittedName>
</protein>
<gene>
    <name evidence="1" type="ORF">G4V63_27425</name>
</gene>
<dbReference type="InterPro" id="IPR007486">
    <property type="entry name" value="YebE"/>
</dbReference>
<sequence length="256" mass="25940">MIDVNKLLTTVLSGGPTAGQSGAEGAQPLDRGGRAGAGDFVGANVGALGTGALAGGLAGALLTSKHARKFAGGAVQIGGAALLGGLAYKAYSNYRAGKPLIPQSVSDMLGGLIPGQAGPPQEVSRGLLSPPDATLKNSSATLLLRAMIASAMADGRLDETERARLIERVEASGLSSEEKRYLESLIARPDTPDQLAAAARGPEVAAQVYLAAFIAIDADTPAETAWLDDLASKLELDPALRRNIEAAGRGAAYRAA</sequence>